<dbReference type="InterPro" id="IPR021782">
    <property type="entry name" value="DUF3347"/>
</dbReference>
<dbReference type="Pfam" id="PF11827">
    <property type="entry name" value="DUF3347"/>
    <property type="match status" value="1"/>
</dbReference>
<dbReference type="eggNOG" id="COG0845">
    <property type="taxonomic scope" value="Bacteria"/>
</dbReference>
<dbReference type="PATRIC" id="fig|926556.3.peg.2567"/>
<dbReference type="HOGENOM" id="CLU_101306_0_0_10"/>
<dbReference type="EMBL" id="CP003346">
    <property type="protein sequence ID" value="AGA78685.1"/>
    <property type="molecule type" value="Genomic_DNA"/>
</dbReference>
<evidence type="ECO:0000259" key="1">
    <source>
        <dbReference type="Pfam" id="PF11827"/>
    </source>
</evidence>
<accession>L0G1F7</accession>
<reference evidence="3" key="1">
    <citation type="submission" date="2012-02" db="EMBL/GenBank/DDBJ databases">
        <title>The complete genome of Echinicola vietnamensis DSM 17526.</title>
        <authorList>
            <person name="Lucas S."/>
            <person name="Copeland A."/>
            <person name="Lapidus A."/>
            <person name="Glavina del Rio T."/>
            <person name="Dalin E."/>
            <person name="Tice H."/>
            <person name="Bruce D."/>
            <person name="Goodwin L."/>
            <person name="Pitluck S."/>
            <person name="Peters L."/>
            <person name="Ovchinnikova G."/>
            <person name="Teshima H."/>
            <person name="Kyrpides N."/>
            <person name="Mavromatis K."/>
            <person name="Ivanova N."/>
            <person name="Brettin T."/>
            <person name="Detter J.C."/>
            <person name="Han C."/>
            <person name="Larimer F."/>
            <person name="Land M."/>
            <person name="Hauser L."/>
            <person name="Markowitz V."/>
            <person name="Cheng J.-F."/>
            <person name="Hugenholtz P."/>
            <person name="Woyke T."/>
            <person name="Wu D."/>
            <person name="Brambilla E."/>
            <person name="Klenk H.-P."/>
            <person name="Eisen J.A."/>
        </authorList>
    </citation>
    <scope>NUCLEOTIDE SEQUENCE [LARGE SCALE GENOMIC DNA]</scope>
    <source>
        <strain evidence="3">DSM 17526 / LMG 23754 / KMM 6221</strain>
    </source>
</reference>
<sequence>MRRISVIGSALAIAMIMTVSCGSKKHEESHGHDHAKETAHNAVKGEALSFKEVGSKEIFQSYLSVKNALVKGDASAASEGAGALLAIQGFEGQDAAMKIQETSDLAAQREAFADLSASVESSLTGQVTSGAVYKQFCPMAFEGKGGYWLSDQEAIKNPYYGDKMLTCGRVDHVMGAQ</sequence>
<dbReference type="AlphaFoldDB" id="L0G1F7"/>
<gene>
    <name evidence="2" type="ordered locus">Echvi_2438</name>
</gene>
<keyword evidence="3" id="KW-1185">Reference proteome</keyword>
<dbReference type="OrthoDB" id="5513217at2"/>
<dbReference type="STRING" id="926556.Echvi_2438"/>
<dbReference type="Proteomes" id="UP000010796">
    <property type="component" value="Chromosome"/>
</dbReference>
<dbReference type="PROSITE" id="PS51257">
    <property type="entry name" value="PROKAR_LIPOPROTEIN"/>
    <property type="match status" value="1"/>
</dbReference>
<feature type="domain" description="DUF3347" evidence="1">
    <location>
        <begin position="58"/>
        <end position="124"/>
    </location>
</feature>
<proteinExistence type="predicted"/>
<dbReference type="RefSeq" id="WP_015266241.1">
    <property type="nucleotide sequence ID" value="NC_019904.1"/>
</dbReference>
<evidence type="ECO:0000313" key="2">
    <source>
        <dbReference type="EMBL" id="AGA78685.1"/>
    </source>
</evidence>
<evidence type="ECO:0000313" key="3">
    <source>
        <dbReference type="Proteomes" id="UP000010796"/>
    </source>
</evidence>
<name>L0G1F7_ECHVK</name>
<dbReference type="KEGG" id="evi:Echvi_2438"/>
<protein>
    <recommendedName>
        <fullName evidence="1">DUF3347 domain-containing protein</fullName>
    </recommendedName>
</protein>
<organism evidence="2 3">
    <name type="scientific">Echinicola vietnamensis (strain DSM 17526 / LMG 23754 / KMM 6221)</name>
    <dbReference type="NCBI Taxonomy" id="926556"/>
    <lineage>
        <taxon>Bacteria</taxon>
        <taxon>Pseudomonadati</taxon>
        <taxon>Bacteroidota</taxon>
        <taxon>Cytophagia</taxon>
        <taxon>Cytophagales</taxon>
        <taxon>Cyclobacteriaceae</taxon>
        <taxon>Echinicola</taxon>
    </lineage>
</organism>